<protein>
    <submittedName>
        <fullName evidence="2">BZ3500_MvSof-1268-A1-R1_Chr10-1g02707 protein</fullName>
    </submittedName>
</protein>
<dbReference type="Proteomes" id="UP000249723">
    <property type="component" value="Unassembled WGS sequence"/>
</dbReference>
<reference evidence="3" key="1">
    <citation type="submission" date="2016-10" db="EMBL/GenBank/DDBJ databases">
        <authorList>
            <person name="Jeantristanb JTB J.-T."/>
            <person name="Ricardo R."/>
        </authorList>
    </citation>
    <scope>NUCLEOTIDE SEQUENCE [LARGE SCALE GENOMIC DNA]</scope>
</reference>
<organism evidence="2 3">
    <name type="scientific">Microbotryum saponariae</name>
    <dbReference type="NCBI Taxonomy" id="289078"/>
    <lineage>
        <taxon>Eukaryota</taxon>
        <taxon>Fungi</taxon>
        <taxon>Dikarya</taxon>
        <taxon>Basidiomycota</taxon>
        <taxon>Pucciniomycotina</taxon>
        <taxon>Microbotryomycetes</taxon>
        <taxon>Microbotryales</taxon>
        <taxon>Microbotryaceae</taxon>
        <taxon>Microbotryum</taxon>
    </lineage>
</organism>
<gene>
    <name evidence="2" type="ORF">BZ3500_MVSOF-1268-A1-R1_CHR10-1G02707</name>
</gene>
<dbReference type="EMBL" id="FMWP01000116">
    <property type="protein sequence ID" value="SDA01479.1"/>
    <property type="molecule type" value="Genomic_DNA"/>
</dbReference>
<proteinExistence type="predicted"/>
<evidence type="ECO:0000313" key="2">
    <source>
        <dbReference type="EMBL" id="SDA01479.1"/>
    </source>
</evidence>
<feature type="chain" id="PRO_5030060164" evidence="1">
    <location>
        <begin position="20"/>
        <end position="123"/>
    </location>
</feature>
<feature type="signal peptide" evidence="1">
    <location>
        <begin position="1"/>
        <end position="19"/>
    </location>
</feature>
<accession>A0A2X0L781</accession>
<evidence type="ECO:0000313" key="3">
    <source>
        <dbReference type="Proteomes" id="UP000249723"/>
    </source>
</evidence>
<evidence type="ECO:0000256" key="1">
    <source>
        <dbReference type="SAM" id="SignalP"/>
    </source>
</evidence>
<sequence>MRATLLFLAICCLIVSTLSKKLPPGAMRKNPGRDCKKSCDVHSEKDIAQREACYANCSVDKTPCKRVTILGKCLKKCADDGIYVFNPPGESSQQMTTCVDGDNNKSCCIQGCCTIAELVEETA</sequence>
<keyword evidence="3" id="KW-1185">Reference proteome</keyword>
<dbReference type="AlphaFoldDB" id="A0A2X0L781"/>
<name>A0A2X0L781_9BASI</name>
<keyword evidence="1" id="KW-0732">Signal</keyword>